<evidence type="ECO:0000313" key="3">
    <source>
        <dbReference type="Proteomes" id="UP001056855"/>
    </source>
</evidence>
<dbReference type="GO" id="GO:0019674">
    <property type="term" value="P:NAD+ metabolic process"/>
    <property type="evidence" value="ECO:0007669"/>
    <property type="project" value="InterPro"/>
</dbReference>
<dbReference type="Proteomes" id="UP001056855">
    <property type="component" value="Chromosome"/>
</dbReference>
<keyword evidence="2" id="KW-0808">Transferase</keyword>
<dbReference type="GeneID" id="73291780"/>
<dbReference type="Pfam" id="PF20143">
    <property type="entry name" value="NAD_kinase_C"/>
    <property type="match status" value="1"/>
</dbReference>
<name>A0A9E7SWS4_9EURY</name>
<dbReference type="PANTHER" id="PTHR20275">
    <property type="entry name" value="NAD KINASE"/>
    <property type="match status" value="1"/>
</dbReference>
<feature type="region of interest" description="Disordered" evidence="1">
    <location>
        <begin position="1"/>
        <end position="20"/>
    </location>
</feature>
<keyword evidence="3" id="KW-1185">Reference proteome</keyword>
<feature type="compositionally biased region" description="Polar residues" evidence="1">
    <location>
        <begin position="55"/>
        <end position="66"/>
    </location>
</feature>
<keyword evidence="2" id="KW-0418">Kinase</keyword>
<organism evidence="2 3">
    <name type="scientific">Natronosalvus rutilus</name>
    <dbReference type="NCBI Taxonomy" id="2953753"/>
    <lineage>
        <taxon>Archaea</taxon>
        <taxon>Methanobacteriati</taxon>
        <taxon>Methanobacteriota</taxon>
        <taxon>Stenosarchaea group</taxon>
        <taxon>Halobacteria</taxon>
        <taxon>Halobacteriales</taxon>
        <taxon>Natrialbaceae</taxon>
        <taxon>Natronosalvus</taxon>
    </lineage>
</organism>
<dbReference type="PANTHER" id="PTHR20275:SF0">
    <property type="entry name" value="NAD KINASE"/>
    <property type="match status" value="1"/>
</dbReference>
<reference evidence="2" key="1">
    <citation type="submission" date="2022-06" db="EMBL/GenBank/DDBJ databases">
        <title>Diverse halophilic archaea isolated from saline environments.</title>
        <authorList>
            <person name="Cui H.-L."/>
        </authorList>
    </citation>
    <scope>NUCLEOTIDE SEQUENCE</scope>
    <source>
        <strain evidence="2">WLHS1</strain>
    </source>
</reference>
<dbReference type="AlphaFoldDB" id="A0A9E7SWS4"/>
<sequence length="325" mass="33261">MTTDTLSDGDGGECGGGARNRTFLVDHREQSRMDEDGLTLGDAPRIGIVADDVTGDSTRTAGSGTLASGDGATDENAGAGASERKEALEDALTALDGDFEIVTGTPDEVRDAAPDLVVAVGDRALSSLARLENAVDAPILPVSTSAGVAPVALTDLQEAIDALGRGDATITRHPLVSVVADDSVVSRAVFDVSLVTDEPAQISEYSVHSRGSTLAAFRADGVVAATPAGSHAYAAAASGPSLSAAVDALSVVPIAPFTTRTRHWVVPDDDLTLAVERDEVDVLLCVDDRCLETISVGASVSIQADPERALACLETPVSRGPFDGR</sequence>
<dbReference type="RefSeq" id="WP_254157911.1">
    <property type="nucleotide sequence ID" value="NZ_CP100355.1"/>
</dbReference>
<dbReference type="GO" id="GO:0006741">
    <property type="term" value="P:NADP+ biosynthetic process"/>
    <property type="evidence" value="ECO:0007669"/>
    <property type="project" value="TreeGrafter"/>
</dbReference>
<protein>
    <submittedName>
        <fullName evidence="2">NAD(+)/NADH kinase</fullName>
    </submittedName>
</protein>
<proteinExistence type="predicted"/>
<evidence type="ECO:0000256" key="1">
    <source>
        <dbReference type="SAM" id="MobiDB-lite"/>
    </source>
</evidence>
<gene>
    <name evidence="2" type="ORF">NGM29_17000</name>
</gene>
<dbReference type="Gene3D" id="2.60.200.30">
    <property type="entry name" value="Probable inorganic polyphosphate/atp-NAD kinase, domain 2"/>
    <property type="match status" value="1"/>
</dbReference>
<evidence type="ECO:0000313" key="2">
    <source>
        <dbReference type="EMBL" id="UTF53443.1"/>
    </source>
</evidence>
<dbReference type="SUPFAM" id="SSF111331">
    <property type="entry name" value="NAD kinase/diacylglycerol kinase-like"/>
    <property type="match status" value="1"/>
</dbReference>
<dbReference type="GO" id="GO:0003951">
    <property type="term" value="F:NAD+ kinase activity"/>
    <property type="evidence" value="ECO:0007669"/>
    <property type="project" value="InterPro"/>
</dbReference>
<accession>A0A9E7SWS4</accession>
<feature type="region of interest" description="Disordered" evidence="1">
    <location>
        <begin position="52"/>
        <end position="83"/>
    </location>
</feature>
<dbReference type="EMBL" id="CP100355">
    <property type="protein sequence ID" value="UTF53443.1"/>
    <property type="molecule type" value="Genomic_DNA"/>
</dbReference>
<dbReference type="InterPro" id="IPR016064">
    <property type="entry name" value="NAD/diacylglycerol_kinase_sf"/>
</dbReference>
<dbReference type="KEGG" id="sawl:NGM29_17000"/>
<dbReference type="InterPro" id="IPR017437">
    <property type="entry name" value="ATP-NAD_kinase_PpnK-typ_C"/>
</dbReference>